<proteinExistence type="predicted"/>
<dbReference type="RefSeq" id="WP_069314573.1">
    <property type="nucleotide sequence ID" value="NZ_MDTU01000009.1"/>
</dbReference>
<comment type="caution">
    <text evidence="4">The sequence shown here is derived from an EMBL/GenBank/DDBJ whole genome shotgun (WGS) entry which is preliminary data.</text>
</comment>
<feature type="domain" description="Tyr recombinase" evidence="3">
    <location>
        <begin position="114"/>
        <end position="302"/>
    </location>
</feature>
<dbReference type="CDD" id="cd00397">
    <property type="entry name" value="DNA_BRE_C"/>
    <property type="match status" value="1"/>
</dbReference>
<dbReference type="Gene3D" id="1.10.150.130">
    <property type="match status" value="1"/>
</dbReference>
<dbReference type="EMBL" id="MDTU01000009">
    <property type="protein sequence ID" value="ODN40987.1"/>
    <property type="molecule type" value="Genomic_DNA"/>
</dbReference>
<evidence type="ECO:0000256" key="2">
    <source>
        <dbReference type="ARBA" id="ARBA00023172"/>
    </source>
</evidence>
<gene>
    <name evidence="4" type="ORF">BGC07_18705</name>
</gene>
<dbReference type="InterPro" id="IPR010998">
    <property type="entry name" value="Integrase_recombinase_N"/>
</dbReference>
<organism evidence="4 5">
    <name type="scientific">Piscirickettsia litoralis</name>
    <dbReference type="NCBI Taxonomy" id="1891921"/>
    <lineage>
        <taxon>Bacteria</taxon>
        <taxon>Pseudomonadati</taxon>
        <taxon>Pseudomonadota</taxon>
        <taxon>Gammaproteobacteria</taxon>
        <taxon>Thiotrichales</taxon>
        <taxon>Piscirickettsiaceae</taxon>
        <taxon>Piscirickettsia</taxon>
    </lineage>
</organism>
<sequence length="302" mass="34668">MTSFRSPKSQAMHYAREIRNMGRSQSLGTLRIDEAALTRFASYLKENKLESLKEFTPAKITPEKNKIILDYLSTRKQKGLTQSTIDQDRQSLQRLSGGKFLRAKANLAKGKKASHYRHYTPEQISLIIDKQKPHNSLATKIAAYTGIRAHELITLRSISERSKSKRDTEGQVWEDRRFKGLSGRLYSVIGKGGLCREVILSHELVNLLENVKLDQPRMVTDRGIHYQQFYDISGGQKWSQSFTQASQKELGWSDGAHALRHTYAERRLDQLLKSGLTRERSLCIIAQEMGHFRSEITEVYLR</sequence>
<evidence type="ECO:0000256" key="1">
    <source>
        <dbReference type="ARBA" id="ARBA00023125"/>
    </source>
</evidence>
<reference evidence="4 5" key="1">
    <citation type="submission" date="2016-08" db="EMBL/GenBank/DDBJ databases">
        <title>Draft genome sequence of Candidatus Piscirickettsia litoralis, from seawater.</title>
        <authorList>
            <person name="Wan X."/>
            <person name="Lee A.J."/>
            <person name="Hou S."/>
            <person name="Donachie S.P."/>
        </authorList>
    </citation>
    <scope>NUCLEOTIDE SEQUENCE [LARGE SCALE GENOMIC DNA]</scope>
    <source>
        <strain evidence="4 5">Y2</strain>
    </source>
</reference>
<name>A0ABX2ZY98_9GAMM</name>
<evidence type="ECO:0000313" key="5">
    <source>
        <dbReference type="Proteomes" id="UP000094329"/>
    </source>
</evidence>
<dbReference type="PROSITE" id="PS51898">
    <property type="entry name" value="TYR_RECOMBINASE"/>
    <property type="match status" value="1"/>
</dbReference>
<keyword evidence="2" id="KW-0233">DNA recombination</keyword>
<keyword evidence="5" id="KW-1185">Reference proteome</keyword>
<evidence type="ECO:0000313" key="4">
    <source>
        <dbReference type="EMBL" id="ODN40987.1"/>
    </source>
</evidence>
<protein>
    <recommendedName>
        <fullName evidence="3">Tyr recombinase domain-containing protein</fullName>
    </recommendedName>
</protein>
<dbReference type="InterPro" id="IPR013762">
    <property type="entry name" value="Integrase-like_cat_sf"/>
</dbReference>
<keyword evidence="1" id="KW-0238">DNA-binding</keyword>
<evidence type="ECO:0000259" key="3">
    <source>
        <dbReference type="PROSITE" id="PS51898"/>
    </source>
</evidence>
<dbReference type="InterPro" id="IPR011010">
    <property type="entry name" value="DNA_brk_join_enz"/>
</dbReference>
<dbReference type="SUPFAM" id="SSF56349">
    <property type="entry name" value="DNA breaking-rejoining enzymes"/>
    <property type="match status" value="1"/>
</dbReference>
<dbReference type="InterPro" id="IPR002104">
    <property type="entry name" value="Integrase_catalytic"/>
</dbReference>
<dbReference type="Proteomes" id="UP000094329">
    <property type="component" value="Unassembled WGS sequence"/>
</dbReference>
<dbReference type="Gene3D" id="1.10.443.10">
    <property type="entry name" value="Intergrase catalytic core"/>
    <property type="match status" value="1"/>
</dbReference>
<accession>A0ABX2ZY98</accession>